<dbReference type="EMBL" id="JANJYI010000004">
    <property type="protein sequence ID" value="KAK2651518.1"/>
    <property type="molecule type" value="Genomic_DNA"/>
</dbReference>
<evidence type="ECO:0000313" key="2">
    <source>
        <dbReference type="EMBL" id="KAK2651518.1"/>
    </source>
</evidence>
<organism evidence="2 3">
    <name type="scientific">Dipteronia dyeriana</name>
    <dbReference type="NCBI Taxonomy" id="168575"/>
    <lineage>
        <taxon>Eukaryota</taxon>
        <taxon>Viridiplantae</taxon>
        <taxon>Streptophyta</taxon>
        <taxon>Embryophyta</taxon>
        <taxon>Tracheophyta</taxon>
        <taxon>Spermatophyta</taxon>
        <taxon>Magnoliopsida</taxon>
        <taxon>eudicotyledons</taxon>
        <taxon>Gunneridae</taxon>
        <taxon>Pentapetalae</taxon>
        <taxon>rosids</taxon>
        <taxon>malvids</taxon>
        <taxon>Sapindales</taxon>
        <taxon>Sapindaceae</taxon>
        <taxon>Hippocastanoideae</taxon>
        <taxon>Acereae</taxon>
        <taxon>Dipteronia</taxon>
    </lineage>
</organism>
<protein>
    <submittedName>
        <fullName evidence="2">Uncharacterized protein</fullName>
    </submittedName>
</protein>
<proteinExistence type="predicted"/>
<feature type="region of interest" description="Disordered" evidence="1">
    <location>
        <begin position="107"/>
        <end position="131"/>
    </location>
</feature>
<sequence>MGHVQIPKHSKESVNGGHAVKLKEYNCAYGNWQVSRIPCCHDMTTISHYCGRAVVKDKVDELVHNSLTKSAYMQTYVGIVQLIPDQKRRSKVPECIMISGYTMLMNPPPCTIQPDRPKKQRKRESNEAPKVGRSDTVIYKLCHQACHNKRSCQRRNDKEVELFSSRFPKPIEIAFFFLIKKHNLLGLFIDSDILTSALIPHEHFRFLNLIIHPLMLHFDVELGVPSISALDVGCVSRMSVLGIKNLLDVVSLIFELLLMFNGLCGWEKN</sequence>
<evidence type="ECO:0000313" key="3">
    <source>
        <dbReference type="Proteomes" id="UP001280121"/>
    </source>
</evidence>
<keyword evidence="3" id="KW-1185">Reference proteome</keyword>
<evidence type="ECO:0000256" key="1">
    <source>
        <dbReference type="SAM" id="MobiDB-lite"/>
    </source>
</evidence>
<accession>A0AAD9X2D6</accession>
<name>A0AAD9X2D6_9ROSI</name>
<dbReference type="AlphaFoldDB" id="A0AAD9X2D6"/>
<dbReference type="Proteomes" id="UP001280121">
    <property type="component" value="Unassembled WGS sequence"/>
</dbReference>
<reference evidence="2" key="1">
    <citation type="journal article" date="2023" name="Plant J.">
        <title>Genome sequences and population genomics provide insights into the demographic history, inbreeding, and mutation load of two 'living fossil' tree species of Dipteronia.</title>
        <authorList>
            <person name="Feng Y."/>
            <person name="Comes H.P."/>
            <person name="Chen J."/>
            <person name="Zhu S."/>
            <person name="Lu R."/>
            <person name="Zhang X."/>
            <person name="Li P."/>
            <person name="Qiu J."/>
            <person name="Olsen K.M."/>
            <person name="Qiu Y."/>
        </authorList>
    </citation>
    <scope>NUCLEOTIDE SEQUENCE</scope>
    <source>
        <strain evidence="2">KIB01</strain>
    </source>
</reference>
<gene>
    <name evidence="2" type="ORF">Ddye_011374</name>
</gene>
<comment type="caution">
    <text evidence="2">The sequence shown here is derived from an EMBL/GenBank/DDBJ whole genome shotgun (WGS) entry which is preliminary data.</text>
</comment>